<evidence type="ECO:0000313" key="2">
    <source>
        <dbReference type="EMBL" id="TMX00616.1"/>
    </source>
</evidence>
<dbReference type="PANTHER" id="PTHR46148:SF56">
    <property type="entry name" value="RETROTRANSPOSON PROTEIN"/>
    <property type="match status" value="1"/>
</dbReference>
<dbReference type="PANTHER" id="PTHR46148">
    <property type="entry name" value="CHROMO DOMAIN-CONTAINING PROTEIN"/>
    <property type="match status" value="1"/>
</dbReference>
<feature type="non-terminal residue" evidence="2">
    <location>
        <position position="1"/>
    </location>
</feature>
<evidence type="ECO:0000259" key="1">
    <source>
        <dbReference type="Pfam" id="PF24626"/>
    </source>
</evidence>
<organism evidence="2">
    <name type="scientific">Solanum chilense</name>
    <name type="common">Tomato</name>
    <name type="synonym">Lycopersicon chilense</name>
    <dbReference type="NCBI Taxonomy" id="4083"/>
    <lineage>
        <taxon>Eukaryota</taxon>
        <taxon>Viridiplantae</taxon>
        <taxon>Streptophyta</taxon>
        <taxon>Embryophyta</taxon>
        <taxon>Tracheophyta</taxon>
        <taxon>Spermatophyta</taxon>
        <taxon>Magnoliopsida</taxon>
        <taxon>eudicotyledons</taxon>
        <taxon>Gunneridae</taxon>
        <taxon>Pentapetalae</taxon>
        <taxon>asterids</taxon>
        <taxon>lamiids</taxon>
        <taxon>Solanales</taxon>
        <taxon>Solanaceae</taxon>
        <taxon>Solanoideae</taxon>
        <taxon>Solaneae</taxon>
        <taxon>Solanum</taxon>
        <taxon>Solanum subgen. Lycopersicon</taxon>
    </lineage>
</organism>
<dbReference type="EMBL" id="RXGB01001033">
    <property type="protein sequence ID" value="TMX00616.1"/>
    <property type="molecule type" value="Genomic_DNA"/>
</dbReference>
<dbReference type="AlphaFoldDB" id="A0A6N2C1D2"/>
<name>A0A6N2C1D2_SOLCI</name>
<comment type="caution">
    <text evidence="2">The sequence shown here is derived from an EMBL/GenBank/DDBJ whole genome shotgun (WGS) entry which is preliminary data.</text>
</comment>
<dbReference type="InterPro" id="IPR056924">
    <property type="entry name" value="SH3_Tf2-1"/>
</dbReference>
<reference evidence="2" key="1">
    <citation type="submission" date="2019-05" db="EMBL/GenBank/DDBJ databases">
        <title>The de novo reference genome and transcriptome assemblies of the wild tomato species Solanum chilense.</title>
        <authorList>
            <person name="Stam R."/>
            <person name="Nosenko T."/>
            <person name="Hoerger A.C."/>
            <person name="Stephan W."/>
            <person name="Seidel M.A."/>
            <person name="Kuhn J.M.M."/>
            <person name="Haberer G."/>
            <person name="Tellier A."/>
        </authorList>
    </citation>
    <scope>NUCLEOTIDE SEQUENCE</scope>
    <source>
        <tissue evidence="2">Mature leaves</tissue>
    </source>
</reference>
<sequence length="130" mass="15091">PMKGVVRFVKKGKLSPRYMGPYEIFQRVGKVSYELELASELVSVHLVFHVSMLKMCITDPESIDPIEGLGIKDNLSFEEVPVQVLDRKVKKLRNKEVSSLKVLWKNHLVEGAIWEAEAYMKSRYHHIFYI</sequence>
<accession>A0A6N2C1D2</accession>
<feature type="domain" description="Tf2-1-like SH3-like" evidence="1">
    <location>
        <begin position="7"/>
        <end position="56"/>
    </location>
</feature>
<proteinExistence type="predicted"/>
<gene>
    <name evidence="2" type="ORF">EJD97_000449</name>
</gene>
<protein>
    <recommendedName>
        <fullName evidence="1">Tf2-1-like SH3-like domain-containing protein</fullName>
    </recommendedName>
</protein>
<dbReference type="Pfam" id="PF24626">
    <property type="entry name" value="SH3_Tf2-1"/>
    <property type="match status" value="1"/>
</dbReference>